<keyword evidence="1" id="KW-0732">Signal</keyword>
<feature type="signal peptide" evidence="1">
    <location>
        <begin position="1"/>
        <end position="19"/>
    </location>
</feature>
<proteinExistence type="predicted"/>
<feature type="chain" id="PRO_5011617926" description="Anti-sigma-K factor rskA" evidence="1">
    <location>
        <begin position="20"/>
        <end position="133"/>
    </location>
</feature>
<dbReference type="AlphaFoldDB" id="A0A1I1MU87"/>
<dbReference type="PROSITE" id="PS51257">
    <property type="entry name" value="PROKAR_LIPOPROTEIN"/>
    <property type="match status" value="1"/>
</dbReference>
<reference evidence="2 3" key="1">
    <citation type="submission" date="2016-10" db="EMBL/GenBank/DDBJ databases">
        <authorList>
            <person name="de Groot N.N."/>
        </authorList>
    </citation>
    <scope>NUCLEOTIDE SEQUENCE [LARGE SCALE GENOMIC DNA]</scope>
    <source>
        <strain evidence="2 3">DSM 26130</strain>
    </source>
</reference>
<dbReference type="OrthoDB" id="676347at2"/>
<dbReference type="Proteomes" id="UP000198598">
    <property type="component" value="Unassembled WGS sequence"/>
</dbReference>
<sequence>MKTINFIAIALLITLSVSSCTPKMTFTTSTIVPSATGEVKVKKDKNKNYIIDVSVINLAEPQKLTPAKTTYLVWMESRETRTKKLGQIMPGSKLLKASLSATATDEPTDIFITAEDNVDIQYPDGPIVLTTKK</sequence>
<dbReference type="EMBL" id="FOLQ01000002">
    <property type="protein sequence ID" value="SFC85140.1"/>
    <property type="molecule type" value="Genomic_DNA"/>
</dbReference>
<evidence type="ECO:0000313" key="3">
    <source>
        <dbReference type="Proteomes" id="UP000198598"/>
    </source>
</evidence>
<organism evidence="2 3">
    <name type="scientific">Spirosoma endophyticum</name>
    <dbReference type="NCBI Taxonomy" id="662367"/>
    <lineage>
        <taxon>Bacteria</taxon>
        <taxon>Pseudomonadati</taxon>
        <taxon>Bacteroidota</taxon>
        <taxon>Cytophagia</taxon>
        <taxon>Cytophagales</taxon>
        <taxon>Cytophagaceae</taxon>
        <taxon>Spirosoma</taxon>
    </lineage>
</organism>
<evidence type="ECO:0000256" key="1">
    <source>
        <dbReference type="SAM" id="SignalP"/>
    </source>
</evidence>
<gene>
    <name evidence="2" type="ORF">SAMN05216167_102588</name>
</gene>
<accession>A0A1I1MU87</accession>
<keyword evidence="3" id="KW-1185">Reference proteome</keyword>
<evidence type="ECO:0000313" key="2">
    <source>
        <dbReference type="EMBL" id="SFC85140.1"/>
    </source>
</evidence>
<dbReference type="STRING" id="662367.SAMN05216167_102588"/>
<protein>
    <recommendedName>
        <fullName evidence="4">Anti-sigma-K factor rskA</fullName>
    </recommendedName>
</protein>
<dbReference type="RefSeq" id="WP_093824680.1">
    <property type="nucleotide sequence ID" value="NZ_FOLQ01000002.1"/>
</dbReference>
<evidence type="ECO:0008006" key="4">
    <source>
        <dbReference type="Google" id="ProtNLM"/>
    </source>
</evidence>
<name>A0A1I1MU87_9BACT</name>